<dbReference type="EMBL" id="BORS01000006">
    <property type="protein sequence ID" value="GIO42316.1"/>
    <property type="molecule type" value="Genomic_DNA"/>
</dbReference>
<evidence type="ECO:0000256" key="2">
    <source>
        <dbReference type="SAM" id="Coils"/>
    </source>
</evidence>
<evidence type="ECO:0000313" key="4">
    <source>
        <dbReference type="EMBL" id="GIO42316.1"/>
    </source>
</evidence>
<dbReference type="SMART" id="SM00738">
    <property type="entry name" value="NGN"/>
    <property type="match status" value="1"/>
</dbReference>
<dbReference type="InterPro" id="IPR006645">
    <property type="entry name" value="NGN-like_dom"/>
</dbReference>
<keyword evidence="5" id="KW-1185">Reference proteome</keyword>
<dbReference type="SUPFAM" id="SSF82679">
    <property type="entry name" value="N-utilization substance G protein NusG, N-terminal domain"/>
    <property type="match status" value="1"/>
</dbReference>
<feature type="coiled-coil region" evidence="2">
    <location>
        <begin position="139"/>
        <end position="182"/>
    </location>
</feature>
<dbReference type="GO" id="GO:0006354">
    <property type="term" value="P:DNA-templated transcription elongation"/>
    <property type="evidence" value="ECO:0007669"/>
    <property type="project" value="InterPro"/>
</dbReference>
<protein>
    <recommendedName>
        <fullName evidence="3">NusG-like N-terminal domain-containing protein</fullName>
    </recommendedName>
</protein>
<dbReference type="Pfam" id="PF02357">
    <property type="entry name" value="NusG"/>
    <property type="match status" value="1"/>
</dbReference>
<sequence length="268" mass="30162">MGAAFAIQVMTGKENNVKKLMDWAFARNESAQNWIKTVHTFTTTTRRLLGQGKLGKEIKRAIMPGYIFIEMNYSVDDNNCSAHLPAEVWHLIKSIPGVLKQFTGSGQVIGADEFQKMLGLEPEEQLIEIAVPIEEASGSEEEKVQVDEVEKNMKSALHEVNMAKTSKERVQALKALDLAEQQMNVLVEKVYEEPVGVVAKELSGIQQLKNRIAERVRAFVRNSKEIVSFPRAFLNQIISPTDLQSKWQQSPRSLITLLFEYLRESGAS</sequence>
<proteinExistence type="predicted"/>
<organism evidence="4 5">
    <name type="scientific">Paenibacillus apis</name>
    <dbReference type="NCBI Taxonomy" id="1792174"/>
    <lineage>
        <taxon>Bacteria</taxon>
        <taxon>Bacillati</taxon>
        <taxon>Bacillota</taxon>
        <taxon>Bacilli</taxon>
        <taxon>Bacillales</taxon>
        <taxon>Paenibacillaceae</taxon>
        <taxon>Paenibacillus</taxon>
    </lineage>
</organism>
<dbReference type="Gene3D" id="3.30.70.940">
    <property type="entry name" value="NusG, N-terminal domain"/>
    <property type="match status" value="1"/>
</dbReference>
<reference evidence="4" key="1">
    <citation type="submission" date="2021-03" db="EMBL/GenBank/DDBJ databases">
        <title>Antimicrobial resistance genes in bacteria isolated from Japanese honey, and their potential for conferring macrolide and lincosamide resistance in the American foulbrood pathogen Paenibacillus larvae.</title>
        <authorList>
            <person name="Okamoto M."/>
            <person name="Kumagai M."/>
            <person name="Kanamori H."/>
            <person name="Takamatsu D."/>
        </authorList>
    </citation>
    <scope>NUCLEOTIDE SEQUENCE</scope>
    <source>
        <strain evidence="4">J41TS4</strain>
    </source>
</reference>
<dbReference type="InterPro" id="IPR036735">
    <property type="entry name" value="NGN_dom_sf"/>
</dbReference>
<dbReference type="AlphaFoldDB" id="A0A919Y1D0"/>
<evidence type="ECO:0000259" key="3">
    <source>
        <dbReference type="SMART" id="SM00738"/>
    </source>
</evidence>
<name>A0A919Y1D0_9BACL</name>
<keyword evidence="2" id="KW-0175">Coiled coil</keyword>
<evidence type="ECO:0000313" key="5">
    <source>
        <dbReference type="Proteomes" id="UP000678895"/>
    </source>
</evidence>
<accession>A0A919Y1D0</accession>
<feature type="domain" description="NusG-like N-terminal" evidence="3">
    <location>
        <begin position="1"/>
        <end position="121"/>
    </location>
</feature>
<evidence type="ECO:0000256" key="1">
    <source>
        <dbReference type="ARBA" id="ARBA00023163"/>
    </source>
</evidence>
<keyword evidence="1" id="KW-0804">Transcription</keyword>
<dbReference type="Proteomes" id="UP000678895">
    <property type="component" value="Unassembled WGS sequence"/>
</dbReference>
<gene>
    <name evidence="4" type="ORF">J41TS4_20740</name>
</gene>
<comment type="caution">
    <text evidence="4">The sequence shown here is derived from an EMBL/GenBank/DDBJ whole genome shotgun (WGS) entry which is preliminary data.</text>
</comment>
<dbReference type="RefSeq" id="WP_301627085.1">
    <property type="nucleotide sequence ID" value="NZ_BORS01000006.1"/>
</dbReference>
<dbReference type="CDD" id="cd08000">
    <property type="entry name" value="NGN"/>
    <property type="match status" value="1"/>
</dbReference>